<dbReference type="Pfam" id="PF21089">
    <property type="entry name" value="PKS_DH_N"/>
    <property type="match status" value="1"/>
</dbReference>
<dbReference type="InterPro" id="IPR049900">
    <property type="entry name" value="PKS_mFAS_DH"/>
</dbReference>
<dbReference type="GO" id="GO:0004312">
    <property type="term" value="F:fatty acid synthase activity"/>
    <property type="evidence" value="ECO:0007669"/>
    <property type="project" value="TreeGrafter"/>
</dbReference>
<accession>A0A4Y6UQ99</accession>
<dbReference type="Gene3D" id="2.30.38.10">
    <property type="entry name" value="Luciferase, Domain 3"/>
    <property type="match status" value="1"/>
</dbReference>
<gene>
    <name evidence="17" type="ORF">FFV09_02320</name>
</gene>
<evidence type="ECO:0000256" key="1">
    <source>
        <dbReference type="ARBA" id="ARBA00001957"/>
    </source>
</evidence>
<evidence type="ECO:0000256" key="5">
    <source>
        <dbReference type="ARBA" id="ARBA00022450"/>
    </source>
</evidence>
<keyword evidence="6" id="KW-0963">Cytoplasm</keyword>
<dbReference type="SMART" id="SM00826">
    <property type="entry name" value="PKS_DH"/>
    <property type="match status" value="1"/>
</dbReference>
<dbReference type="Gene3D" id="3.10.129.110">
    <property type="entry name" value="Polyketide synthase dehydratase"/>
    <property type="match status" value="1"/>
</dbReference>
<evidence type="ECO:0000259" key="14">
    <source>
        <dbReference type="PROSITE" id="PS50075"/>
    </source>
</evidence>
<dbReference type="Proteomes" id="UP000316968">
    <property type="component" value="Chromosome"/>
</dbReference>
<dbReference type="PANTHER" id="PTHR43775">
    <property type="entry name" value="FATTY ACID SYNTHASE"/>
    <property type="match status" value="1"/>
</dbReference>
<dbReference type="Pfam" id="PF13193">
    <property type="entry name" value="AMP-binding_C"/>
    <property type="match status" value="1"/>
</dbReference>
<dbReference type="GO" id="GO:0017000">
    <property type="term" value="P:antibiotic biosynthetic process"/>
    <property type="evidence" value="ECO:0007669"/>
    <property type="project" value="UniProtKB-KW"/>
</dbReference>
<dbReference type="InterPro" id="IPR054514">
    <property type="entry name" value="RhiE-like_linker"/>
</dbReference>
<dbReference type="SMART" id="SM00823">
    <property type="entry name" value="PKS_PP"/>
    <property type="match status" value="1"/>
</dbReference>
<dbReference type="SMART" id="SM00825">
    <property type="entry name" value="PKS_KS"/>
    <property type="match status" value="1"/>
</dbReference>
<dbReference type="PANTHER" id="PTHR43775:SF37">
    <property type="entry name" value="SI:DKEY-61P9.11"/>
    <property type="match status" value="1"/>
</dbReference>
<feature type="region of interest" description="N-terminal hotdog fold" evidence="13">
    <location>
        <begin position="1745"/>
        <end position="1861"/>
    </location>
</feature>
<dbReference type="InterPro" id="IPR020807">
    <property type="entry name" value="PKS_DH"/>
</dbReference>
<dbReference type="OrthoDB" id="9765680at2"/>
<dbReference type="GO" id="GO:0005737">
    <property type="term" value="C:cytoplasm"/>
    <property type="evidence" value="ECO:0007669"/>
    <property type="project" value="UniProtKB-SubCell"/>
</dbReference>
<dbReference type="Pfam" id="PF08659">
    <property type="entry name" value="KR"/>
    <property type="match status" value="1"/>
</dbReference>
<keyword evidence="5" id="KW-0596">Phosphopantetheine</keyword>
<feature type="domain" description="PKS/mFAS DH" evidence="16">
    <location>
        <begin position="1745"/>
        <end position="2029"/>
    </location>
</feature>
<dbReference type="Pfam" id="PF00550">
    <property type="entry name" value="PP-binding"/>
    <property type="match status" value="1"/>
</dbReference>
<keyword evidence="11" id="KW-0045">Antibiotic biosynthesis</keyword>
<sequence>MYRSRWIMIAKELLDKYREGKLSTSELRQKLQELTPQFLAKKTLSEGQKGLWMLEKVAPGMSAYNLPICFRIRKRLDVNLFRQALEYMLEQHPILKTVIEEENGVPFQTSRQSQKLAITRGDISHLFYEEIIPFIRTKASESFSFNAGPLMRVHVFERSETEHWVLINVHHIIFDGSSVAILVKSLLDAYIALAKGESLTSVSSSSHYYDFIDWEQEMLASRKGEEHRAYWKQQLSGTLSILDLPTDLPRHSAATFKGKTHRVSIPSELKDKIKSFSKLQRISLPAFFLAVFKVLLHQYSNQRELIVGMASLGRPEERFESLIGYFINMIPIRSRIDEEEGFTKFAEQLQLTMLDGMDHSDYPFSAMVRELNLPRSISNAPVFQVGYFYQNFISSSQMKQFADYHNALDFELVEEIHQEGEYGLALEVFEHGDRFQLNMKYNPDLYHDSTIKRMTEYFVRLTEEVIGNGERALGQYPLLSAEEEQTILLNWNATEITYSKNKCVHELFEEQVRKTPEATAVIYENVSLTYRELDERSTKLAIYLQRQGVKPDSLVGISFERSLHMIVGLLGILKSGGAYVPLDPEYPSERLSYMIEDSQISIVISQSALMNKLNELLSNEVTAIPLDTYWETIEKTASGQVVMQKPSGSDHLAYVIYTSGSTGNPKGVMIPHVALTNFLQSMGRKPAITSEDKLLAVTTYCFDIAGLELYLPLISGAACYICSTAKQKNVELLQQEIKVVRPTIMQATPAMWTALFLYGWRNEEQIKILCGGEALPERLKQFFLETNSEVWNMFGPTETTIWSTLKQIKPNEPITIGKPIANTQIYILNDRMMPVPVSIPGELYIGGDGLARGYLNLPKLTSERFIDNPFQPGTKLYRTGDSARWLAGGEIEYLGRIDNQVKLHGFRIELNEIETRLNLYPGIRESAVVIHNHQEHVQLRAYYVRSGQERHCDLVLKELRRYMKKWLPAHMVPSVFTEIESIPLTPNGKVNRLELSKRNEVQPDRVAMNAMSESETEQIIVAIWKDVIGVDEISMEDGFFDAGGDSFTAVAAADRISRKLDCEIKVTNLFEHANVRELSKFILDLKSEGQLHVQVKSLPEAIQTPLYPTGKNSKGGNQQHEYPAYVEDSMAIIGISCQFSDANNYRQFWENLREGKESVRLLSEEELNELNIDKQLIENPSYVPIQLTIDGKELFDPEFFKISPKDAEMMDPQMRLLLLHSWKAVEDAGYRAQDIPNTAVYMSSSNNFYQAPDDPKQVHVVDDADTYVSWILGQAGTIPTMISYQLGLKGPSFSVHSNCSSSLAGMYSAFQSLRSGESDYALVGASTIHSSTSAGYVHMPGLNFSGDGHLKAFDASADGMIGGEGAAVIVLKSAKKAIEDGDNIYALLRDIKLNNDGSDKVGFYAPSIKGQANVIQSTLESTKIDPETIGYIEAHGTGTKLGDPIEIAALSQIYNQYTTKRQFCGIGSVKTNIGHLDTAAGLAGCIKVALSLYHNQIPASLNFKEANREIDLRHSPFYVVDQLQSLENRPHPYRAALSSFGIGGTNAHAIFEKYTEMKPVESLAESDYGLSYLIPLSARNDDRLKAYALELLHYMRSGNRHPNLSDIAFTLQVGRETMSSRVIFLVNDTEDLIGKLEAYVEGKMNIDNCFEKQAKQAEASIQWFERDEDSTELIGKWIMKDKKKKLAMLWVNGLNLDWTLFYNNAPRPRRVSLPTYPFAQERYWKAESSTKPVAAIAKEAAQKLHPFIDRNTSDFVAQKYTTTLTGNEFFLVDHVIHHQKVLPGVAYIEMGRAAGELAAKRKIHKIKQIVWARPIIVGTSRDMEIVLTPLDHEIEFKVCTYEQEQQVIHAQGKLEVHPDMDTERNIEQSHEIFDIESCLERCSDRIEHTDFYESNASADVYQYGPTFRPIKALYYNESEAISRIELPVEREGNFDAFTLHPSLLEGCLQTIVGLLQGRDTSPFMPFSIDEVEVIRPFPKQCYVYATRTDQDSNKTGASKFNLNLYDPQGRIVAFIRNYSIRTITTTLETGPSTSDKLETLYYHNSWEKATLELHPGNISGPLLIFTDSEQARDAFKSDFPIILVKPGEAFKDGLNDNYVINPERQDDYRKLLSDLKQKDRLPSQIVHMWSHHSSSYELDVVMNEGIYSLFYLTKSLTEVAPYEKVKLLLIYNEESTIASALSEAISGFAKTVRLEYPKLAYKIVRLQSEAVLTEHIAAAEFAAEDGDEIRYTEEGRFVKRLKEGNFEQETTDKPMPFRNNGVYLITGGMGGIGLVLAKHLASTTQARLALIGRSSLDDEKQTLLEELESLGSEVLYIQADMFVREEVESALAQIRARFQALHGIIHCAGVLDDKLIVNKSYEEMKAVLAPKVNGTIWLDEASKEESLDFFILFSSVSHLGNVGQSDYAYANSFLNSFAEYRENLQIRNKRSGKTISINWPYWEEGGVRNAIK</sequence>
<dbReference type="InterPro" id="IPR023213">
    <property type="entry name" value="CAT-like_dom_sf"/>
</dbReference>
<dbReference type="CDD" id="cd00833">
    <property type="entry name" value="PKS"/>
    <property type="match status" value="1"/>
</dbReference>
<dbReference type="Pfam" id="PF14765">
    <property type="entry name" value="PS-DH"/>
    <property type="match status" value="1"/>
</dbReference>
<dbReference type="InterPro" id="IPR025110">
    <property type="entry name" value="AMP-bd_C"/>
</dbReference>
<dbReference type="InterPro" id="IPR000873">
    <property type="entry name" value="AMP-dep_synth/lig_dom"/>
</dbReference>
<dbReference type="InterPro" id="IPR020845">
    <property type="entry name" value="AMP-binding_CS"/>
</dbReference>
<dbReference type="FunFam" id="3.40.50.12780:FF:000012">
    <property type="entry name" value="Non-ribosomal peptide synthetase"/>
    <property type="match status" value="1"/>
</dbReference>
<proteinExistence type="inferred from homology"/>
<evidence type="ECO:0000256" key="12">
    <source>
        <dbReference type="ARBA" id="ARBA00023268"/>
    </source>
</evidence>
<dbReference type="Pfam" id="PF00109">
    <property type="entry name" value="ketoacyl-synt"/>
    <property type="match status" value="1"/>
</dbReference>
<dbReference type="FunFam" id="2.30.38.10:FF:000001">
    <property type="entry name" value="Non-ribosomal peptide synthetase PvdI"/>
    <property type="match status" value="1"/>
</dbReference>
<dbReference type="PROSITE" id="PS00455">
    <property type="entry name" value="AMP_BINDING"/>
    <property type="match status" value="1"/>
</dbReference>
<dbReference type="Gene3D" id="3.30.559.30">
    <property type="entry name" value="Nonribosomal peptide synthetase, condensation domain"/>
    <property type="match status" value="1"/>
</dbReference>
<dbReference type="InterPro" id="IPR042104">
    <property type="entry name" value="PKS_dehydratase_sf"/>
</dbReference>
<dbReference type="InterPro" id="IPR009081">
    <property type="entry name" value="PP-bd_ACP"/>
</dbReference>
<evidence type="ECO:0000256" key="11">
    <source>
        <dbReference type="ARBA" id="ARBA00023194"/>
    </source>
</evidence>
<keyword evidence="12" id="KW-0511">Multifunctional enzyme</keyword>
<comment type="similarity">
    <text evidence="4">Belongs to the ATP-dependent AMP-binding enzyme family.</text>
</comment>
<dbReference type="GO" id="GO:0031177">
    <property type="term" value="F:phosphopantetheine binding"/>
    <property type="evidence" value="ECO:0007669"/>
    <property type="project" value="InterPro"/>
</dbReference>
<dbReference type="InterPro" id="IPR014030">
    <property type="entry name" value="Ketoacyl_synth_N"/>
</dbReference>
<comment type="pathway">
    <text evidence="3">Antibiotic biosynthesis.</text>
</comment>
<dbReference type="InterPro" id="IPR036291">
    <property type="entry name" value="NAD(P)-bd_dom_sf"/>
</dbReference>
<dbReference type="InterPro" id="IPR016039">
    <property type="entry name" value="Thiolase-like"/>
</dbReference>
<dbReference type="InterPro" id="IPR010071">
    <property type="entry name" value="AA_adenyl_dom"/>
</dbReference>
<feature type="domain" description="Ketosynthase family 3 (KS3)" evidence="15">
    <location>
        <begin position="1127"/>
        <end position="1553"/>
    </location>
</feature>
<dbReference type="InterPro" id="IPR049551">
    <property type="entry name" value="PKS_DH_C"/>
</dbReference>
<dbReference type="InterPro" id="IPR050091">
    <property type="entry name" value="PKS_NRPS_Biosynth_Enz"/>
</dbReference>
<dbReference type="SUPFAM" id="SSF56801">
    <property type="entry name" value="Acetyl-CoA synthetase-like"/>
    <property type="match status" value="1"/>
</dbReference>
<evidence type="ECO:0000259" key="15">
    <source>
        <dbReference type="PROSITE" id="PS52004"/>
    </source>
</evidence>
<keyword evidence="9" id="KW-0808">Transferase</keyword>
<evidence type="ECO:0000313" key="17">
    <source>
        <dbReference type="EMBL" id="QDH19802.1"/>
    </source>
</evidence>
<evidence type="ECO:0000256" key="10">
    <source>
        <dbReference type="ARBA" id="ARBA00022737"/>
    </source>
</evidence>
<comment type="subcellular location">
    <subcellularLocation>
        <location evidence="2">Cytoplasm</location>
    </subcellularLocation>
</comment>
<dbReference type="EMBL" id="CP041217">
    <property type="protein sequence ID" value="QDH19802.1"/>
    <property type="molecule type" value="Genomic_DNA"/>
</dbReference>
<dbReference type="PROSITE" id="PS52019">
    <property type="entry name" value="PKS_MFAS_DH"/>
    <property type="match status" value="1"/>
</dbReference>
<comment type="cofactor">
    <cofactor evidence="1">
        <name>pantetheine 4'-phosphate</name>
        <dbReference type="ChEBI" id="CHEBI:47942"/>
    </cofactor>
</comment>
<dbReference type="Pfam" id="PF00668">
    <property type="entry name" value="Condensation"/>
    <property type="match status" value="1"/>
</dbReference>
<dbReference type="SMART" id="SM00822">
    <property type="entry name" value="PKS_KR"/>
    <property type="match status" value="1"/>
</dbReference>
<dbReference type="PROSITE" id="PS50075">
    <property type="entry name" value="CARRIER"/>
    <property type="match status" value="1"/>
</dbReference>
<dbReference type="Pfam" id="PF21394">
    <property type="entry name" value="Beta-ketacyl_N"/>
    <property type="match status" value="1"/>
</dbReference>
<evidence type="ECO:0000256" key="4">
    <source>
        <dbReference type="ARBA" id="ARBA00006432"/>
    </source>
</evidence>
<dbReference type="FunFam" id="3.40.50.980:FF:000001">
    <property type="entry name" value="Non-ribosomal peptide synthetase"/>
    <property type="match status" value="1"/>
</dbReference>
<evidence type="ECO:0000256" key="2">
    <source>
        <dbReference type="ARBA" id="ARBA00004496"/>
    </source>
</evidence>
<dbReference type="SUPFAM" id="SSF51735">
    <property type="entry name" value="NAD(P)-binding Rossmann-fold domains"/>
    <property type="match status" value="2"/>
</dbReference>
<dbReference type="Pfam" id="PF22336">
    <property type="entry name" value="RhiE-like_linker"/>
    <property type="match status" value="1"/>
</dbReference>
<dbReference type="InterPro" id="IPR036736">
    <property type="entry name" value="ACP-like_sf"/>
</dbReference>
<dbReference type="Gene3D" id="3.40.50.720">
    <property type="entry name" value="NAD(P)-binding Rossmann-like Domain"/>
    <property type="match status" value="1"/>
</dbReference>
<keyword evidence="18" id="KW-1185">Reference proteome</keyword>
<dbReference type="PROSITE" id="PS52004">
    <property type="entry name" value="KS3_2"/>
    <property type="match status" value="1"/>
</dbReference>
<dbReference type="Gene3D" id="3.40.50.980">
    <property type="match status" value="2"/>
</dbReference>
<feature type="domain" description="Carrier" evidence="14">
    <location>
        <begin position="1011"/>
        <end position="1086"/>
    </location>
</feature>
<dbReference type="InterPro" id="IPR014031">
    <property type="entry name" value="Ketoacyl_synth_C"/>
</dbReference>
<dbReference type="NCBIfam" id="TIGR01733">
    <property type="entry name" value="AA-adenyl-dom"/>
    <property type="match status" value="1"/>
</dbReference>
<evidence type="ECO:0000256" key="13">
    <source>
        <dbReference type="PROSITE-ProRule" id="PRU01363"/>
    </source>
</evidence>
<evidence type="ECO:0000256" key="7">
    <source>
        <dbReference type="ARBA" id="ARBA00022553"/>
    </source>
</evidence>
<dbReference type="GO" id="GO:0005886">
    <property type="term" value="C:plasma membrane"/>
    <property type="evidence" value="ECO:0007669"/>
    <property type="project" value="TreeGrafter"/>
</dbReference>
<evidence type="ECO:0000256" key="8">
    <source>
        <dbReference type="ARBA" id="ARBA00022598"/>
    </source>
</evidence>
<evidence type="ECO:0000313" key="18">
    <source>
        <dbReference type="Proteomes" id="UP000316968"/>
    </source>
</evidence>
<dbReference type="InterPro" id="IPR057326">
    <property type="entry name" value="KR_dom"/>
</dbReference>
<evidence type="ECO:0000256" key="6">
    <source>
        <dbReference type="ARBA" id="ARBA00022490"/>
    </source>
</evidence>
<dbReference type="Gene3D" id="1.10.1240.100">
    <property type="match status" value="1"/>
</dbReference>
<dbReference type="GO" id="GO:0071770">
    <property type="term" value="P:DIM/DIP cell wall layer assembly"/>
    <property type="evidence" value="ECO:0007669"/>
    <property type="project" value="TreeGrafter"/>
</dbReference>
<dbReference type="SUPFAM" id="SSF47336">
    <property type="entry name" value="ACP-like"/>
    <property type="match status" value="1"/>
</dbReference>
<dbReference type="Pfam" id="PF02801">
    <property type="entry name" value="Ketoacyl-synt_C"/>
    <property type="match status" value="1"/>
</dbReference>
<dbReference type="CDD" id="cd08953">
    <property type="entry name" value="KR_2_SDR_x"/>
    <property type="match status" value="1"/>
</dbReference>
<dbReference type="KEGG" id="saca:FFV09_02320"/>
<dbReference type="Gene3D" id="3.30.300.30">
    <property type="match status" value="1"/>
</dbReference>
<dbReference type="Gene3D" id="1.10.1200.10">
    <property type="entry name" value="ACP-like"/>
    <property type="match status" value="1"/>
</dbReference>
<dbReference type="SUPFAM" id="SSF53901">
    <property type="entry name" value="Thiolase-like"/>
    <property type="match status" value="1"/>
</dbReference>
<protein>
    <submittedName>
        <fullName evidence="17">Amino acid adenylation domain-containing protein</fullName>
    </submittedName>
</protein>
<feature type="region of interest" description="C-terminal hotdog fold" evidence="13">
    <location>
        <begin position="1883"/>
        <end position="2029"/>
    </location>
</feature>
<dbReference type="InterPro" id="IPR020806">
    <property type="entry name" value="PKS_PP-bd"/>
</dbReference>
<comment type="caution">
    <text evidence="13">Lacks conserved residue(s) required for the propagation of feature annotation.</text>
</comment>
<name>A0A4Y6UQ99_SACBS</name>
<organism evidence="17 18">
    <name type="scientific">Saccharibacillus brassicae</name>
    <dbReference type="NCBI Taxonomy" id="2583377"/>
    <lineage>
        <taxon>Bacteria</taxon>
        <taxon>Bacillati</taxon>
        <taxon>Bacillota</taxon>
        <taxon>Bacilli</taxon>
        <taxon>Bacillales</taxon>
        <taxon>Paenibacillaceae</taxon>
        <taxon>Saccharibacillus</taxon>
    </lineage>
</organism>
<reference evidence="17 18" key="1">
    <citation type="submission" date="2019-06" db="EMBL/GenBank/DDBJ databases">
        <title>Saccharibacillus brassicae sp. nov., an endophytic bacterium isolated from Chinese cabbage seeds (Brassica pekinensis).</title>
        <authorList>
            <person name="Jiang L."/>
            <person name="Lee J."/>
            <person name="Kim S.W."/>
        </authorList>
    </citation>
    <scope>NUCLEOTIDE SEQUENCE [LARGE SCALE GENOMIC DNA]</scope>
    <source>
        <strain evidence="18">KCTC 43072 / ATSA2</strain>
    </source>
</reference>
<dbReference type="InterPro" id="IPR001242">
    <property type="entry name" value="Condensation_dom"/>
</dbReference>
<dbReference type="InterPro" id="IPR020841">
    <property type="entry name" value="PKS_Beta-ketoAc_synthase_dom"/>
</dbReference>
<dbReference type="Gene3D" id="3.40.47.10">
    <property type="match status" value="1"/>
</dbReference>
<dbReference type="CDD" id="cd12116">
    <property type="entry name" value="A_NRPS_Ta1_like"/>
    <property type="match status" value="1"/>
</dbReference>
<dbReference type="Pfam" id="PF00501">
    <property type="entry name" value="AMP-binding"/>
    <property type="match status" value="1"/>
</dbReference>
<dbReference type="InterPro" id="IPR013968">
    <property type="entry name" value="PKS_KR"/>
</dbReference>
<dbReference type="GO" id="GO:0006633">
    <property type="term" value="P:fatty acid biosynthetic process"/>
    <property type="evidence" value="ECO:0007669"/>
    <property type="project" value="TreeGrafter"/>
</dbReference>
<dbReference type="InterPro" id="IPR049490">
    <property type="entry name" value="C883_1060-like_KR_N"/>
</dbReference>
<dbReference type="Gene3D" id="3.30.559.10">
    <property type="entry name" value="Chloramphenicol acetyltransferase-like domain"/>
    <property type="match status" value="1"/>
</dbReference>
<evidence type="ECO:0000256" key="9">
    <source>
        <dbReference type="ARBA" id="ARBA00022679"/>
    </source>
</evidence>
<evidence type="ECO:0000256" key="3">
    <source>
        <dbReference type="ARBA" id="ARBA00004792"/>
    </source>
</evidence>
<dbReference type="SMART" id="SM01294">
    <property type="entry name" value="PKS_PP_betabranch"/>
    <property type="match status" value="1"/>
</dbReference>
<evidence type="ECO:0000259" key="16">
    <source>
        <dbReference type="PROSITE" id="PS52019"/>
    </source>
</evidence>
<dbReference type="InterPro" id="IPR049552">
    <property type="entry name" value="PKS_DH_N"/>
</dbReference>
<dbReference type="GO" id="GO:0016874">
    <property type="term" value="F:ligase activity"/>
    <property type="evidence" value="ECO:0007669"/>
    <property type="project" value="UniProtKB-KW"/>
</dbReference>
<dbReference type="InterPro" id="IPR045851">
    <property type="entry name" value="AMP-bd_C_sf"/>
</dbReference>
<keyword evidence="8" id="KW-0436">Ligase</keyword>
<keyword evidence="10" id="KW-0677">Repeat</keyword>
<dbReference type="SUPFAM" id="SSF52777">
    <property type="entry name" value="CoA-dependent acyltransferases"/>
    <property type="match status" value="2"/>
</dbReference>
<keyword evidence="7" id="KW-0597">Phosphoprotein</keyword>